<dbReference type="AlphaFoldDB" id="A0A811TA30"/>
<feature type="domain" description="Glycosyltransferase 2-like" evidence="8">
    <location>
        <begin position="72"/>
        <end position="235"/>
    </location>
</feature>
<evidence type="ECO:0000256" key="2">
    <source>
        <dbReference type="ARBA" id="ARBA00006739"/>
    </source>
</evidence>
<dbReference type="Gene3D" id="3.90.550.10">
    <property type="entry name" value="Spore Coat Polysaccharide Biosynthesis Protein SpsA, Chain A"/>
    <property type="match status" value="1"/>
</dbReference>
<comment type="similarity">
    <text evidence="2">Belongs to the glycosyltransferase 2 family.</text>
</comment>
<dbReference type="GO" id="GO:0006487">
    <property type="term" value="P:protein N-linked glycosylation"/>
    <property type="evidence" value="ECO:0007669"/>
    <property type="project" value="TreeGrafter"/>
</dbReference>
<name>A0A811TA30_9EURY</name>
<evidence type="ECO:0000313" key="9">
    <source>
        <dbReference type="EMBL" id="CAD6493181.1"/>
    </source>
</evidence>
<keyword evidence="3 9" id="KW-0328">Glycosyltransferase</keyword>
<reference evidence="9" key="1">
    <citation type="submission" date="2020-10" db="EMBL/GenBank/DDBJ databases">
        <authorList>
            <person name="Hahn C.J."/>
            <person name="Laso-Perez R."/>
            <person name="Vulcano F."/>
            <person name="Vaziourakis K.-M."/>
            <person name="Stokke R."/>
            <person name="Steen I.H."/>
            <person name="Teske A."/>
            <person name="Boetius A."/>
            <person name="Liebeke M."/>
            <person name="Amann R."/>
            <person name="Knittel K."/>
        </authorList>
    </citation>
    <scope>NUCLEOTIDE SEQUENCE</scope>
    <source>
        <strain evidence="9">Gfbio:e3339647-f889-4370-9287-4fb5cb688e4c:AG392O15_GoMArc1</strain>
    </source>
</reference>
<evidence type="ECO:0000256" key="3">
    <source>
        <dbReference type="ARBA" id="ARBA00022676"/>
    </source>
</evidence>
<keyword evidence="5" id="KW-0812">Transmembrane</keyword>
<keyword evidence="7" id="KW-0472">Membrane</keyword>
<proteinExistence type="inferred from homology"/>
<evidence type="ECO:0000256" key="7">
    <source>
        <dbReference type="ARBA" id="ARBA00023136"/>
    </source>
</evidence>
<dbReference type="Pfam" id="PF00535">
    <property type="entry name" value="Glycos_transf_2"/>
    <property type="match status" value="1"/>
</dbReference>
<gene>
    <name evidence="9" type="primary">arnC_2</name>
    <name evidence="9" type="ORF">CHKLHMKO_00424</name>
</gene>
<dbReference type="PANTHER" id="PTHR10859">
    <property type="entry name" value="GLYCOSYL TRANSFERASE"/>
    <property type="match status" value="1"/>
</dbReference>
<dbReference type="InterPro" id="IPR001173">
    <property type="entry name" value="Glyco_trans_2-like"/>
</dbReference>
<sequence length="305" mass="35043">MKKYDLGALSKNQVIYHRGERRVRRVLRRFQSLFRFSGAFAFSVCSAVNFEEIAISLKNSTVPDLGMLAVTLVLPAYNEAEKLEDTVNKTIDALKNITDSFEIILAEDGSTDGTDKIAEALAKKYRFVEHFHSDCRLGRGGSLKRAFEKSTGNVLAYIDVDLSTDMSHLKELIDAVSVEDFDIATGSRMLPESNVKRPIKRSIASACFNALIRLLLKSRLYDHQCGFKSFKRESLFKLIDDIEDEGWFWDTELLVLAQKRRYRVKEFPVRWRQCASTRVNLISDVTGMGRQIIRMWLQRRRNDEP</sequence>
<dbReference type="SUPFAM" id="SSF53448">
    <property type="entry name" value="Nucleotide-diphospho-sugar transferases"/>
    <property type="match status" value="1"/>
</dbReference>
<dbReference type="Proteomes" id="UP000610373">
    <property type="component" value="Unassembled WGS sequence"/>
</dbReference>
<dbReference type="InterPro" id="IPR035518">
    <property type="entry name" value="DPG_synthase"/>
</dbReference>
<dbReference type="GO" id="GO:0099621">
    <property type="term" value="F:undecaprenyl-phosphate 4-deoxy-4-formamido-L-arabinose transferase activity"/>
    <property type="evidence" value="ECO:0007669"/>
    <property type="project" value="UniProtKB-EC"/>
</dbReference>
<keyword evidence="6" id="KW-1133">Transmembrane helix</keyword>
<evidence type="ECO:0000256" key="6">
    <source>
        <dbReference type="ARBA" id="ARBA00022989"/>
    </source>
</evidence>
<organism evidence="9 10">
    <name type="scientific">Candidatus Argoarchaeum ethanivorans</name>
    <dbReference type="NCBI Taxonomy" id="2608793"/>
    <lineage>
        <taxon>Archaea</taxon>
        <taxon>Methanobacteriati</taxon>
        <taxon>Methanobacteriota</taxon>
        <taxon>Stenosarchaea group</taxon>
        <taxon>Methanomicrobia</taxon>
        <taxon>Methanosarcinales</taxon>
        <taxon>Methanosarcinales incertae sedis</taxon>
        <taxon>GOM Arc I cluster</taxon>
        <taxon>Candidatus Argoarchaeum</taxon>
    </lineage>
</organism>
<dbReference type="CDD" id="cd04188">
    <property type="entry name" value="DPG_synthase"/>
    <property type="match status" value="1"/>
</dbReference>
<dbReference type="EC" id="2.4.2.53" evidence="9"/>
<comment type="subcellular location">
    <subcellularLocation>
        <location evidence="1">Endomembrane system</location>
    </subcellularLocation>
</comment>
<comment type="caution">
    <text evidence="9">The sequence shown here is derived from an EMBL/GenBank/DDBJ whole genome shotgun (WGS) entry which is preliminary data.</text>
</comment>
<evidence type="ECO:0000313" key="10">
    <source>
        <dbReference type="Proteomes" id="UP000610373"/>
    </source>
</evidence>
<evidence type="ECO:0000259" key="8">
    <source>
        <dbReference type="Pfam" id="PF00535"/>
    </source>
</evidence>
<protein>
    <submittedName>
        <fullName evidence="9">Undecaprenyl-phosphate 4-deoxy-4-formamido-L-arabinose transferase</fullName>
        <ecNumber evidence="9">2.4.2.53</ecNumber>
    </submittedName>
</protein>
<evidence type="ECO:0000256" key="4">
    <source>
        <dbReference type="ARBA" id="ARBA00022679"/>
    </source>
</evidence>
<accession>A0A811TA30</accession>
<dbReference type="PANTHER" id="PTHR10859:SF105">
    <property type="entry name" value="DOLICHYL-PHOSPHATE BETA-D-MANNOSYLTRANSFERASE"/>
    <property type="match status" value="1"/>
</dbReference>
<dbReference type="GO" id="GO:0012505">
    <property type="term" value="C:endomembrane system"/>
    <property type="evidence" value="ECO:0007669"/>
    <property type="project" value="UniProtKB-SubCell"/>
</dbReference>
<evidence type="ECO:0000256" key="5">
    <source>
        <dbReference type="ARBA" id="ARBA00022692"/>
    </source>
</evidence>
<evidence type="ECO:0000256" key="1">
    <source>
        <dbReference type="ARBA" id="ARBA00004308"/>
    </source>
</evidence>
<keyword evidence="4 9" id="KW-0808">Transferase</keyword>
<dbReference type="InterPro" id="IPR029044">
    <property type="entry name" value="Nucleotide-diphossugar_trans"/>
</dbReference>
<dbReference type="EMBL" id="CAJHIO010000026">
    <property type="protein sequence ID" value="CAD6493181.1"/>
    <property type="molecule type" value="Genomic_DNA"/>
</dbReference>